<accession>A0A0A1VWJ6</accession>
<evidence type="ECO:0000313" key="5">
    <source>
        <dbReference type="EMBL" id="GAL93661.1"/>
    </source>
</evidence>
<sequence>MNSNPYFAGKDIYQKFVAVVIVLISCWLVTFPAFAGSAPLEVKISLGSGQGELKFFPSQLDFIAGQKYKLILDNPSPTKHYFTAKDFADASWTQKVEAGKVEIKGAIHELELKPNAQAEWVIVPLKTGKYKLICTIPGHAEAGMVGEIAINNP</sequence>
<dbReference type="PANTHER" id="PTHR38439">
    <property type="entry name" value="AURACYANIN-B"/>
    <property type="match status" value="1"/>
</dbReference>
<protein>
    <submittedName>
        <fullName evidence="5">Blue-copper-protein-like protein</fullName>
    </submittedName>
</protein>
<dbReference type="InterPro" id="IPR033138">
    <property type="entry name" value="Cu_oxidase_CS"/>
</dbReference>
<dbReference type="Gene3D" id="2.60.40.420">
    <property type="entry name" value="Cupredoxins - blue copper proteins"/>
    <property type="match status" value="1"/>
</dbReference>
<dbReference type="Proteomes" id="UP000030321">
    <property type="component" value="Unassembled WGS sequence"/>
</dbReference>
<dbReference type="GO" id="GO:0046872">
    <property type="term" value="F:metal ion binding"/>
    <property type="evidence" value="ECO:0007669"/>
    <property type="project" value="UniProtKB-KW"/>
</dbReference>
<dbReference type="RefSeq" id="WP_002741915.1">
    <property type="nucleotide sequence ID" value="NZ_BBPA01000043.1"/>
</dbReference>
<dbReference type="CDD" id="cd04210">
    <property type="entry name" value="Cupredoxin_like_1"/>
    <property type="match status" value="1"/>
</dbReference>
<evidence type="ECO:0000256" key="2">
    <source>
        <dbReference type="ARBA" id="ARBA00023008"/>
    </source>
</evidence>
<dbReference type="AlphaFoldDB" id="A0A0A1VWJ6"/>
<feature type="transmembrane region" description="Helical" evidence="3">
    <location>
        <begin position="12"/>
        <end position="35"/>
    </location>
</feature>
<evidence type="ECO:0000259" key="4">
    <source>
        <dbReference type="Pfam" id="PF13473"/>
    </source>
</evidence>
<dbReference type="InterPro" id="IPR028096">
    <property type="entry name" value="EfeO_Cupredoxin"/>
</dbReference>
<gene>
    <name evidence="5" type="ORF">N44_03413</name>
</gene>
<keyword evidence="3" id="KW-0472">Membrane</keyword>
<dbReference type="Pfam" id="PF13473">
    <property type="entry name" value="Cupredoxin_1"/>
    <property type="match status" value="1"/>
</dbReference>
<keyword evidence="2" id="KW-0186">Copper</keyword>
<dbReference type="InterPro" id="IPR041716">
    <property type="entry name" value="Cupredoxin-like_Cyanobacteria"/>
</dbReference>
<dbReference type="InterPro" id="IPR008972">
    <property type="entry name" value="Cupredoxin"/>
</dbReference>
<keyword evidence="1" id="KW-0479">Metal-binding</keyword>
<evidence type="ECO:0000256" key="3">
    <source>
        <dbReference type="SAM" id="Phobius"/>
    </source>
</evidence>
<feature type="domain" description="EfeO-type cupredoxin-like" evidence="4">
    <location>
        <begin position="21"/>
        <end position="139"/>
    </location>
</feature>
<dbReference type="EMBL" id="BBPA01000043">
    <property type="protein sequence ID" value="GAL93661.1"/>
    <property type="molecule type" value="Genomic_DNA"/>
</dbReference>
<evidence type="ECO:0000313" key="6">
    <source>
        <dbReference type="Proteomes" id="UP000030321"/>
    </source>
</evidence>
<dbReference type="InterPro" id="IPR050845">
    <property type="entry name" value="Cu-binding_ET"/>
</dbReference>
<name>A0A0A1VWJ6_MICAE</name>
<comment type="caution">
    <text evidence="5">The sequence shown here is derived from an EMBL/GenBank/DDBJ whole genome shotgun (WGS) entry which is preliminary data.</text>
</comment>
<organism evidence="5 6">
    <name type="scientific">Microcystis aeruginosa NIES-44</name>
    <dbReference type="NCBI Taxonomy" id="449439"/>
    <lineage>
        <taxon>Bacteria</taxon>
        <taxon>Bacillati</taxon>
        <taxon>Cyanobacteriota</taxon>
        <taxon>Cyanophyceae</taxon>
        <taxon>Oscillatoriophycideae</taxon>
        <taxon>Chroococcales</taxon>
        <taxon>Microcystaceae</taxon>
        <taxon>Microcystis</taxon>
    </lineage>
</organism>
<dbReference type="PROSITE" id="PS00079">
    <property type="entry name" value="MULTICOPPER_OXIDASE1"/>
    <property type="match status" value="1"/>
</dbReference>
<dbReference type="PANTHER" id="PTHR38439:SF3">
    <property type="entry name" value="COPPER-RESISTANT CUPROPROTEIN COPI"/>
    <property type="match status" value="1"/>
</dbReference>
<reference evidence="6" key="1">
    <citation type="journal article" date="2015" name="Genome">
        <title>Whole Genome Sequence of the Non-Microcystin-Producing Microcystis aeruginosa Strain NIES-44.</title>
        <authorList>
            <person name="Okano K."/>
            <person name="Miyata N."/>
            <person name="Ozaki Y."/>
        </authorList>
    </citation>
    <scope>NUCLEOTIDE SEQUENCE [LARGE SCALE GENOMIC DNA]</scope>
    <source>
        <strain evidence="6">NIES-44</strain>
    </source>
</reference>
<proteinExistence type="predicted"/>
<evidence type="ECO:0000256" key="1">
    <source>
        <dbReference type="ARBA" id="ARBA00022723"/>
    </source>
</evidence>
<dbReference type="SUPFAM" id="SSF49503">
    <property type="entry name" value="Cupredoxins"/>
    <property type="match status" value="1"/>
</dbReference>
<keyword evidence="3" id="KW-0812">Transmembrane</keyword>
<keyword evidence="3" id="KW-1133">Transmembrane helix</keyword>